<evidence type="ECO:0000256" key="10">
    <source>
        <dbReference type="ARBA" id="ARBA00022801"/>
    </source>
</evidence>
<keyword evidence="10" id="KW-0378">Hydrolase</keyword>
<dbReference type="GO" id="GO:0006310">
    <property type="term" value="P:DNA recombination"/>
    <property type="evidence" value="ECO:0007669"/>
    <property type="project" value="UniProtKB-KW"/>
</dbReference>
<evidence type="ECO:0000256" key="6">
    <source>
        <dbReference type="ARBA" id="ARBA00022722"/>
    </source>
</evidence>
<dbReference type="InterPro" id="IPR057670">
    <property type="entry name" value="SH3_retrovirus"/>
</dbReference>
<evidence type="ECO:0000256" key="9">
    <source>
        <dbReference type="ARBA" id="ARBA00022759"/>
    </source>
</evidence>
<dbReference type="InterPro" id="IPR001584">
    <property type="entry name" value="Integrase_cat-core"/>
</dbReference>
<keyword evidence="19" id="KW-0511">Multifunctional enzyme</keyword>
<name>A0A2N5SHZ7_9BASI</name>
<dbReference type="GO" id="GO:0005524">
    <property type="term" value="F:ATP binding"/>
    <property type="evidence" value="ECO:0007669"/>
    <property type="project" value="UniProtKB-KW"/>
</dbReference>
<dbReference type="EMBL" id="PGCJ01000968">
    <property type="protein sequence ID" value="PLW12880.1"/>
    <property type="molecule type" value="Genomic_DNA"/>
</dbReference>
<evidence type="ECO:0000259" key="23">
    <source>
        <dbReference type="PROSITE" id="PS50994"/>
    </source>
</evidence>
<evidence type="ECO:0000256" key="19">
    <source>
        <dbReference type="ARBA" id="ARBA00023268"/>
    </source>
</evidence>
<keyword evidence="13" id="KW-0694">RNA-binding</keyword>
<keyword evidence="6" id="KW-0540">Nuclease</keyword>
<sequence length="895" mass="99635">MANNDGALSKVNIPKLDKKNFLHWSMQIKAHLRHKGLIKYINEPPVPLGGAAADAVAKKRAEVVDILMNFMSETAFEAVISPNNKESPFDIWAQIIRRYASTSVNNKGCVWLKFMRYEFKGNFKEFITDMNRMLTEIALVKLGVPDNILSFSILAKLNEDLWNVIDNIIMNEVIVESPQATLSKLQEIVHLEESRKSKNATASSTTKTSEDQPESASALIHESKKSKQQYLNAKANPPPTAQLVEADNDHQSVVSLLLTESQSKPIVLDSGATHHIVNNPDFFNPVAKTNIKISTGGHSNFLSTTAVGTSTLVNHLGEKLVLENVLLVPSLNQSLISIPRLFNQTLLVTKFENHSVVVNIDDCSNLLGTMKNNLLELLPSTKFEVINPTSSCYLAGPNRPNWHLRLGHPNPKYQKELVPDSITSECDICKMCKHKALPFVSRFKPVNNVLEAVHLDLVGPFPVRTASGFLYFLTIVDQFSGFWTVKFLKHKFDAFKNFVEFKTAAEKQTGRVLCTIISDGGGEFINQELKNLCASEGISHHIAPPYTPQNNGMAKKTNQTIIVKARCLLVQSKLLRSFWAEAVNTATQLSNLTPSSTRQMKIPYTTWTGRDASLDILQPFGCLAYTLIPKEQRTFKLFPTAEKGIMLGYENDFLSYHIYNLDEKRVVRDRNVKFDEDVFPGLKDTNQNSSTSDVFDEIAPNLSNLSDPSSGAPSETPCETAPLNAEPTRVSRGPKEISSDISPDNILLVDRQGNAVVVYLTEQANNTPNSYVQAINSPASSFWKKAIEKEISNMYDHDVWIIVQKPGNQKAINCTWVFKVKKNQLNVPIEYKARLCAKGFQQTKGTDYNKTYALTGKLVSLRMPNLTKSSAHRPGGENSHRGYAPPPGLCLGLMS</sequence>
<dbReference type="GO" id="GO:0003887">
    <property type="term" value="F:DNA-directed DNA polymerase activity"/>
    <property type="evidence" value="ECO:0007669"/>
    <property type="project" value="UniProtKB-KW"/>
</dbReference>
<keyword evidence="9" id="KW-0255">Endonuclease</keyword>
<evidence type="ECO:0000313" key="24">
    <source>
        <dbReference type="EMBL" id="PLW12880.1"/>
    </source>
</evidence>
<keyword evidence="17" id="KW-0917">Virion maturation</keyword>
<keyword evidence="15" id="KW-0695">RNA-directed DNA polymerase</keyword>
<keyword evidence="8" id="KW-0547">Nucleotide-binding</keyword>
<evidence type="ECO:0000256" key="15">
    <source>
        <dbReference type="ARBA" id="ARBA00022918"/>
    </source>
</evidence>
<keyword evidence="11" id="KW-0067">ATP-binding</keyword>
<dbReference type="InterPro" id="IPR054722">
    <property type="entry name" value="PolX-like_BBD"/>
</dbReference>
<keyword evidence="3" id="KW-1188">Viral release from host cell</keyword>
<evidence type="ECO:0000256" key="13">
    <source>
        <dbReference type="ARBA" id="ARBA00022884"/>
    </source>
</evidence>
<dbReference type="PANTHER" id="PTHR42648:SF11">
    <property type="entry name" value="TRANSPOSON TY4-P GAG-POL POLYPROTEIN"/>
    <property type="match status" value="1"/>
</dbReference>
<feature type="region of interest" description="Disordered" evidence="22">
    <location>
        <begin position="699"/>
        <end position="738"/>
    </location>
</feature>
<keyword evidence="5" id="KW-0548">Nucleotidyltransferase</keyword>
<evidence type="ECO:0000256" key="3">
    <source>
        <dbReference type="ARBA" id="ARBA00022612"/>
    </source>
</evidence>
<comment type="catalytic activity">
    <reaction evidence="20">
        <text>DNA(n) + a 2'-deoxyribonucleoside 5'-triphosphate = DNA(n+1) + diphosphate</text>
        <dbReference type="Rhea" id="RHEA:22508"/>
        <dbReference type="Rhea" id="RHEA-COMP:17339"/>
        <dbReference type="Rhea" id="RHEA-COMP:17340"/>
        <dbReference type="ChEBI" id="CHEBI:33019"/>
        <dbReference type="ChEBI" id="CHEBI:61560"/>
        <dbReference type="ChEBI" id="CHEBI:173112"/>
        <dbReference type="EC" id="2.7.7.49"/>
    </reaction>
</comment>
<keyword evidence="7" id="KW-0479">Metal-binding</keyword>
<dbReference type="GO" id="GO:0003964">
    <property type="term" value="F:RNA-directed DNA polymerase activity"/>
    <property type="evidence" value="ECO:0007669"/>
    <property type="project" value="UniProtKB-KW"/>
</dbReference>
<dbReference type="PANTHER" id="PTHR42648">
    <property type="entry name" value="TRANSPOSASE, PUTATIVE-RELATED"/>
    <property type="match status" value="1"/>
</dbReference>
<evidence type="ECO:0000256" key="8">
    <source>
        <dbReference type="ARBA" id="ARBA00022741"/>
    </source>
</evidence>
<dbReference type="GO" id="GO:0008233">
    <property type="term" value="F:peptidase activity"/>
    <property type="evidence" value="ECO:0007669"/>
    <property type="project" value="UniProtKB-KW"/>
</dbReference>
<evidence type="ECO:0000313" key="25">
    <source>
        <dbReference type="Proteomes" id="UP000235388"/>
    </source>
</evidence>
<dbReference type="Pfam" id="PF22936">
    <property type="entry name" value="Pol_BBD"/>
    <property type="match status" value="1"/>
</dbReference>
<gene>
    <name evidence="24" type="ORF">PCANC_17537</name>
</gene>
<evidence type="ECO:0000256" key="14">
    <source>
        <dbReference type="ARBA" id="ARBA00022908"/>
    </source>
</evidence>
<evidence type="ECO:0000256" key="22">
    <source>
        <dbReference type="SAM" id="MobiDB-lite"/>
    </source>
</evidence>
<organism evidence="24 25">
    <name type="scientific">Puccinia coronata f. sp. avenae</name>
    <dbReference type="NCBI Taxonomy" id="200324"/>
    <lineage>
        <taxon>Eukaryota</taxon>
        <taxon>Fungi</taxon>
        <taxon>Dikarya</taxon>
        <taxon>Basidiomycota</taxon>
        <taxon>Pucciniomycotina</taxon>
        <taxon>Pucciniomycetes</taxon>
        <taxon>Pucciniales</taxon>
        <taxon>Pucciniaceae</taxon>
        <taxon>Puccinia</taxon>
    </lineage>
</organism>
<evidence type="ECO:0000256" key="21">
    <source>
        <dbReference type="ARBA" id="ARBA00049244"/>
    </source>
</evidence>
<dbReference type="Gene3D" id="3.30.420.10">
    <property type="entry name" value="Ribonuclease H-like superfamily/Ribonuclease H"/>
    <property type="match status" value="1"/>
</dbReference>
<feature type="region of interest" description="Disordered" evidence="22">
    <location>
        <begin position="196"/>
        <end position="242"/>
    </location>
</feature>
<keyword evidence="4" id="KW-0645">Protease</keyword>
<dbReference type="GO" id="GO:0046872">
    <property type="term" value="F:metal ion binding"/>
    <property type="evidence" value="ECO:0007669"/>
    <property type="project" value="UniProtKB-KW"/>
</dbReference>
<dbReference type="Pfam" id="PF00665">
    <property type="entry name" value="rve"/>
    <property type="match status" value="1"/>
</dbReference>
<keyword evidence="16" id="KW-0808">Transferase</keyword>
<dbReference type="InterPro" id="IPR036397">
    <property type="entry name" value="RNaseH_sf"/>
</dbReference>
<keyword evidence="2" id="KW-0815">Transposition</keyword>
<evidence type="ECO:0000256" key="11">
    <source>
        <dbReference type="ARBA" id="ARBA00022840"/>
    </source>
</evidence>
<evidence type="ECO:0000256" key="20">
    <source>
        <dbReference type="ARBA" id="ARBA00048173"/>
    </source>
</evidence>
<evidence type="ECO:0000256" key="16">
    <source>
        <dbReference type="ARBA" id="ARBA00022932"/>
    </source>
</evidence>
<keyword evidence="18" id="KW-0233">DNA recombination</keyword>
<keyword evidence="16" id="KW-0239">DNA-directed DNA polymerase</keyword>
<dbReference type="Pfam" id="PF07727">
    <property type="entry name" value="RVT_2"/>
    <property type="match status" value="1"/>
</dbReference>
<dbReference type="Pfam" id="PF25597">
    <property type="entry name" value="SH3_retrovirus"/>
    <property type="match status" value="1"/>
</dbReference>
<dbReference type="GO" id="GO:0005634">
    <property type="term" value="C:nucleus"/>
    <property type="evidence" value="ECO:0007669"/>
    <property type="project" value="UniProtKB-ARBA"/>
</dbReference>
<evidence type="ECO:0000256" key="2">
    <source>
        <dbReference type="ARBA" id="ARBA00022578"/>
    </source>
</evidence>
<dbReference type="GO" id="GO:0006508">
    <property type="term" value="P:proteolysis"/>
    <property type="evidence" value="ECO:0007669"/>
    <property type="project" value="UniProtKB-KW"/>
</dbReference>
<keyword evidence="12" id="KW-0460">Magnesium</keyword>
<dbReference type="InterPro" id="IPR013103">
    <property type="entry name" value="RVT_2"/>
</dbReference>
<comment type="caution">
    <text evidence="24">The sequence shown here is derived from an EMBL/GenBank/DDBJ whole genome shotgun (WGS) entry which is preliminary data.</text>
</comment>
<dbReference type="SUPFAM" id="SSF53098">
    <property type="entry name" value="Ribonuclease H-like"/>
    <property type="match status" value="1"/>
</dbReference>
<comment type="function">
    <text evidence="1">The aspartyl protease (PR) mediates the proteolytic cleavages of the Gag and Gag-Pol polyproteins after assembly of the VLP.</text>
</comment>
<dbReference type="InterPro" id="IPR012337">
    <property type="entry name" value="RNaseH-like_sf"/>
</dbReference>
<evidence type="ECO:0000256" key="7">
    <source>
        <dbReference type="ARBA" id="ARBA00022723"/>
    </source>
</evidence>
<comment type="catalytic activity">
    <reaction evidence="21">
        <text>DNA(n) + a 2'-deoxyribonucleoside 5'-triphosphate = DNA(n+1) + diphosphate</text>
        <dbReference type="Rhea" id="RHEA:22508"/>
        <dbReference type="Rhea" id="RHEA-COMP:17339"/>
        <dbReference type="Rhea" id="RHEA-COMP:17340"/>
        <dbReference type="ChEBI" id="CHEBI:33019"/>
        <dbReference type="ChEBI" id="CHEBI:61560"/>
        <dbReference type="ChEBI" id="CHEBI:173112"/>
        <dbReference type="EC" id="2.7.7.7"/>
    </reaction>
</comment>
<evidence type="ECO:0000256" key="12">
    <source>
        <dbReference type="ARBA" id="ARBA00022842"/>
    </source>
</evidence>
<evidence type="ECO:0000256" key="18">
    <source>
        <dbReference type="ARBA" id="ARBA00023172"/>
    </source>
</evidence>
<dbReference type="InterPro" id="IPR039537">
    <property type="entry name" value="Retrotran_Ty1/copia-like"/>
</dbReference>
<proteinExistence type="predicted"/>
<dbReference type="OrthoDB" id="2506005at2759"/>
<dbReference type="GO" id="GO:0015074">
    <property type="term" value="P:DNA integration"/>
    <property type="evidence" value="ECO:0007669"/>
    <property type="project" value="UniProtKB-KW"/>
</dbReference>
<reference evidence="24 25" key="1">
    <citation type="submission" date="2017-11" db="EMBL/GenBank/DDBJ databases">
        <title>De novo assembly and phasing of dikaryotic genomes from two isolates of Puccinia coronata f. sp. avenae, the causal agent of oat crown rust.</title>
        <authorList>
            <person name="Miller M.E."/>
            <person name="Zhang Y."/>
            <person name="Omidvar V."/>
            <person name="Sperschneider J."/>
            <person name="Schwessinger B."/>
            <person name="Raley C."/>
            <person name="Palmer J.M."/>
            <person name="Garnica D."/>
            <person name="Upadhyaya N."/>
            <person name="Rathjen J."/>
            <person name="Taylor J.M."/>
            <person name="Park R.F."/>
            <person name="Dodds P.N."/>
            <person name="Hirsch C.D."/>
            <person name="Kianian S.F."/>
            <person name="Figueroa M."/>
        </authorList>
    </citation>
    <scope>NUCLEOTIDE SEQUENCE [LARGE SCALE GENOMIC DNA]</scope>
    <source>
        <strain evidence="24">12NC29</strain>
    </source>
</reference>
<evidence type="ECO:0000256" key="17">
    <source>
        <dbReference type="ARBA" id="ARBA00023113"/>
    </source>
</evidence>
<dbReference type="GO" id="GO:0003723">
    <property type="term" value="F:RNA binding"/>
    <property type="evidence" value="ECO:0007669"/>
    <property type="project" value="UniProtKB-KW"/>
</dbReference>
<protein>
    <recommendedName>
        <fullName evidence="23">Integrase catalytic domain-containing protein</fullName>
    </recommendedName>
</protein>
<dbReference type="STRING" id="200324.A0A2N5SHZ7"/>
<feature type="domain" description="Integrase catalytic" evidence="23">
    <location>
        <begin position="441"/>
        <end position="611"/>
    </location>
</feature>
<evidence type="ECO:0000256" key="4">
    <source>
        <dbReference type="ARBA" id="ARBA00022670"/>
    </source>
</evidence>
<keyword evidence="14" id="KW-0229">DNA integration</keyword>
<feature type="compositionally biased region" description="Polar residues" evidence="22">
    <location>
        <begin position="701"/>
        <end position="713"/>
    </location>
</feature>
<keyword evidence="25" id="KW-1185">Reference proteome</keyword>
<dbReference type="AlphaFoldDB" id="A0A2N5SHZ7"/>
<dbReference type="PROSITE" id="PS50994">
    <property type="entry name" value="INTEGRASE"/>
    <property type="match status" value="1"/>
</dbReference>
<accession>A0A2N5SHZ7</accession>
<dbReference type="GO" id="GO:0032196">
    <property type="term" value="P:transposition"/>
    <property type="evidence" value="ECO:0007669"/>
    <property type="project" value="UniProtKB-KW"/>
</dbReference>
<evidence type="ECO:0000256" key="1">
    <source>
        <dbReference type="ARBA" id="ARBA00002180"/>
    </source>
</evidence>
<evidence type="ECO:0000256" key="5">
    <source>
        <dbReference type="ARBA" id="ARBA00022695"/>
    </source>
</evidence>
<dbReference type="Proteomes" id="UP000235388">
    <property type="component" value="Unassembled WGS sequence"/>
</dbReference>
<dbReference type="GO" id="GO:0004519">
    <property type="term" value="F:endonuclease activity"/>
    <property type="evidence" value="ECO:0007669"/>
    <property type="project" value="UniProtKB-KW"/>
</dbReference>